<reference evidence="2" key="1">
    <citation type="journal article" date="2023" name="Mol. Biol. Evol.">
        <title>Third-Generation Sequencing Reveals the Adaptive Role of the Epigenome in Three Deep-Sea Polychaetes.</title>
        <authorList>
            <person name="Perez M."/>
            <person name="Aroh O."/>
            <person name="Sun Y."/>
            <person name="Lan Y."/>
            <person name="Juniper S.K."/>
            <person name="Young C.R."/>
            <person name="Angers B."/>
            <person name="Qian P.Y."/>
        </authorList>
    </citation>
    <scope>NUCLEOTIDE SEQUENCE</scope>
    <source>
        <strain evidence="2">R07B-5</strain>
    </source>
</reference>
<feature type="compositionally biased region" description="Basic residues" evidence="1">
    <location>
        <begin position="158"/>
        <end position="174"/>
    </location>
</feature>
<gene>
    <name evidence="2" type="ORF">NP493_910g00034</name>
</gene>
<dbReference type="InterPro" id="IPR008993">
    <property type="entry name" value="TIMP-like_OB-fold"/>
</dbReference>
<feature type="compositionally biased region" description="Basic and acidic residues" evidence="1">
    <location>
        <begin position="198"/>
        <end position="208"/>
    </location>
</feature>
<keyword evidence="3" id="KW-1185">Reference proteome</keyword>
<evidence type="ECO:0000313" key="3">
    <source>
        <dbReference type="Proteomes" id="UP001209878"/>
    </source>
</evidence>
<evidence type="ECO:0000313" key="2">
    <source>
        <dbReference type="EMBL" id="KAK2173021.1"/>
    </source>
</evidence>
<proteinExistence type="predicted"/>
<feature type="region of interest" description="Disordered" evidence="1">
    <location>
        <begin position="150"/>
        <end position="208"/>
    </location>
</feature>
<comment type="caution">
    <text evidence="2">The sequence shown here is derived from an EMBL/GenBank/DDBJ whole genome shotgun (WGS) entry which is preliminary data.</text>
</comment>
<accession>A0AAD9NLS7</accession>
<dbReference type="EMBL" id="JAODUO010000910">
    <property type="protein sequence ID" value="KAK2173021.1"/>
    <property type="molecule type" value="Genomic_DNA"/>
</dbReference>
<sequence>MCLDFTSVLQSSATIYSPTQLARILPRPFFFLSAVVKIQVRKRIRRKTETKLRTLKKKRIFKRVNISKKELRKALFYMDGGETCQCDELDAVGTPGKRHYLAMGQKRDGKLRLSFLRLMDKKNKEFQKAVRKIRRNEDICKGGVQMLTDDDAAEAAKKQKRRRDRKARRARKDGKRNGQRKDGKRNNGERKSRRRKPKNGETQREQPT</sequence>
<name>A0AAD9NLS7_RIDPI</name>
<evidence type="ECO:0000256" key="1">
    <source>
        <dbReference type="SAM" id="MobiDB-lite"/>
    </source>
</evidence>
<protein>
    <submittedName>
        <fullName evidence="2">Uncharacterized protein</fullName>
    </submittedName>
</protein>
<organism evidence="2 3">
    <name type="scientific">Ridgeia piscesae</name>
    <name type="common">Tubeworm</name>
    <dbReference type="NCBI Taxonomy" id="27915"/>
    <lineage>
        <taxon>Eukaryota</taxon>
        <taxon>Metazoa</taxon>
        <taxon>Spiralia</taxon>
        <taxon>Lophotrochozoa</taxon>
        <taxon>Annelida</taxon>
        <taxon>Polychaeta</taxon>
        <taxon>Sedentaria</taxon>
        <taxon>Canalipalpata</taxon>
        <taxon>Sabellida</taxon>
        <taxon>Siboglinidae</taxon>
        <taxon>Ridgeia</taxon>
    </lineage>
</organism>
<dbReference type="Proteomes" id="UP001209878">
    <property type="component" value="Unassembled WGS sequence"/>
</dbReference>
<dbReference type="AlphaFoldDB" id="A0AAD9NLS7"/>
<feature type="compositionally biased region" description="Basic and acidic residues" evidence="1">
    <location>
        <begin position="175"/>
        <end position="190"/>
    </location>
</feature>
<dbReference type="SUPFAM" id="SSF50242">
    <property type="entry name" value="TIMP-like"/>
    <property type="match status" value="1"/>
</dbReference>